<dbReference type="Pfam" id="PF11947">
    <property type="entry name" value="DUF3464"/>
    <property type="match status" value="1"/>
</dbReference>
<dbReference type="AlphaFoldDB" id="V4NBF0"/>
<keyword evidence="4" id="KW-1185">Reference proteome</keyword>
<protein>
    <submittedName>
        <fullName evidence="3">Uncharacterized protein</fullName>
    </submittedName>
</protein>
<evidence type="ECO:0000256" key="1">
    <source>
        <dbReference type="SAM" id="MobiDB-lite"/>
    </source>
</evidence>
<reference evidence="3 4" key="1">
    <citation type="journal article" date="2013" name="Front. Plant Sci.">
        <title>The Reference Genome of the Halophytic Plant Eutrema salsugineum.</title>
        <authorList>
            <person name="Yang R."/>
            <person name="Jarvis D.E."/>
            <person name="Chen H."/>
            <person name="Beilstein M.A."/>
            <person name="Grimwood J."/>
            <person name="Jenkins J."/>
            <person name="Shu S."/>
            <person name="Prochnik S."/>
            <person name="Xin M."/>
            <person name="Ma C."/>
            <person name="Schmutz J."/>
            <person name="Wing R.A."/>
            <person name="Mitchell-Olds T."/>
            <person name="Schumaker K.S."/>
            <person name="Wang X."/>
        </authorList>
    </citation>
    <scope>NUCLEOTIDE SEQUENCE [LARGE SCALE GENOMIC DNA]</scope>
</reference>
<feature type="region of interest" description="Disordered" evidence="1">
    <location>
        <begin position="69"/>
        <end position="109"/>
    </location>
</feature>
<accession>V4NBF0</accession>
<keyword evidence="2" id="KW-1133">Transmembrane helix</keyword>
<dbReference type="GO" id="GO:0010258">
    <property type="term" value="P:NADH dehydrogenase complex (plastoquinone) assembly"/>
    <property type="evidence" value="ECO:0007669"/>
    <property type="project" value="EnsemblPlants"/>
</dbReference>
<keyword evidence="2" id="KW-0812">Transmembrane</keyword>
<dbReference type="KEGG" id="eus:EUTSA_v10014707mg"/>
<feature type="transmembrane region" description="Helical" evidence="2">
    <location>
        <begin position="120"/>
        <end position="138"/>
    </location>
</feature>
<dbReference type="Proteomes" id="UP000030689">
    <property type="component" value="Unassembled WGS sequence"/>
</dbReference>
<evidence type="ECO:0000313" key="4">
    <source>
        <dbReference type="Proteomes" id="UP000030689"/>
    </source>
</evidence>
<dbReference type="eggNOG" id="ENOG502S1GI">
    <property type="taxonomic scope" value="Eukaryota"/>
</dbReference>
<dbReference type="OMA" id="GIFSTSW"/>
<evidence type="ECO:0000256" key="2">
    <source>
        <dbReference type="SAM" id="Phobius"/>
    </source>
</evidence>
<feature type="compositionally biased region" description="Basic and acidic residues" evidence="1">
    <location>
        <begin position="91"/>
        <end position="100"/>
    </location>
</feature>
<proteinExistence type="predicted"/>
<dbReference type="InterPro" id="IPR021855">
    <property type="entry name" value="PAM68-like"/>
</dbReference>
<name>V4NBF0_EUTSA</name>
<dbReference type="EMBL" id="KI517464">
    <property type="protein sequence ID" value="ESQ43236.1"/>
    <property type="molecule type" value="Genomic_DNA"/>
</dbReference>
<dbReference type="PANTHER" id="PTHR34575">
    <property type="entry name" value="PROTEIN PAM68, CHLOROPLASTIC"/>
    <property type="match status" value="1"/>
</dbReference>
<sequence length="204" mass="23180">MEEENDGHVYTWRYKVNNKIYKELNTLEKKKKKQMMRALLCSHHTLPLSSHSRTTLKTKLQNPKTLNLNNSKARWDSRLQAGPKGFQSSRSSEKPGRSDPDPEDDPPIPQEVFDRMMGRIVVSVGTPLGLGVAILKLLEVLKDRNVWDVPLWVPFLTTLVTFGASALGIAYGSLSTNLDPTKTNSVFGLEEAKENWVEMWKEEK</sequence>
<feature type="transmembrane region" description="Helical" evidence="2">
    <location>
        <begin position="150"/>
        <end position="174"/>
    </location>
</feature>
<dbReference type="PANTHER" id="PTHR34575:SF6">
    <property type="entry name" value="EXPRESSED PROTEIN"/>
    <property type="match status" value="1"/>
</dbReference>
<evidence type="ECO:0000313" key="3">
    <source>
        <dbReference type="EMBL" id="ESQ43236.1"/>
    </source>
</evidence>
<keyword evidence="2" id="KW-0472">Membrane</keyword>
<organism evidence="3 4">
    <name type="scientific">Eutrema salsugineum</name>
    <name type="common">Saltwater cress</name>
    <name type="synonym">Sisymbrium salsugineum</name>
    <dbReference type="NCBI Taxonomy" id="72664"/>
    <lineage>
        <taxon>Eukaryota</taxon>
        <taxon>Viridiplantae</taxon>
        <taxon>Streptophyta</taxon>
        <taxon>Embryophyta</taxon>
        <taxon>Tracheophyta</taxon>
        <taxon>Spermatophyta</taxon>
        <taxon>Magnoliopsida</taxon>
        <taxon>eudicotyledons</taxon>
        <taxon>Gunneridae</taxon>
        <taxon>Pentapetalae</taxon>
        <taxon>rosids</taxon>
        <taxon>malvids</taxon>
        <taxon>Brassicales</taxon>
        <taxon>Brassicaceae</taxon>
        <taxon>Eutremeae</taxon>
        <taxon>Eutrema</taxon>
    </lineage>
</organism>
<gene>
    <name evidence="3" type="ORF">EUTSA_v10014707mg</name>
</gene>
<dbReference type="Gramene" id="ESQ43236">
    <property type="protein sequence ID" value="ESQ43236"/>
    <property type="gene ID" value="EUTSA_v10014707mg"/>
</dbReference>